<keyword evidence="9" id="KW-0368">Histidine biosynthesis</keyword>
<evidence type="ECO:0000313" key="11">
    <source>
        <dbReference type="EMBL" id="QBM26938.1"/>
    </source>
</evidence>
<dbReference type="Gene3D" id="3.40.640.10">
    <property type="entry name" value="Type I PLP-dependent aspartate aminotransferase-like (Major domain)"/>
    <property type="match status" value="1"/>
</dbReference>
<comment type="subunit">
    <text evidence="4 9">Homodimer.</text>
</comment>
<evidence type="ECO:0000256" key="4">
    <source>
        <dbReference type="ARBA" id="ARBA00011738"/>
    </source>
</evidence>
<dbReference type="InterPro" id="IPR005861">
    <property type="entry name" value="HisP_aminotrans"/>
</dbReference>
<evidence type="ECO:0000313" key="12">
    <source>
        <dbReference type="Proteomes" id="UP000293912"/>
    </source>
</evidence>
<dbReference type="SUPFAM" id="SSF53383">
    <property type="entry name" value="PLP-dependent transferases"/>
    <property type="match status" value="1"/>
</dbReference>
<dbReference type="KEGG" id="hpse:HPF_04535"/>
<dbReference type="InterPro" id="IPR015421">
    <property type="entry name" value="PyrdxlP-dep_Trfase_major"/>
</dbReference>
<dbReference type="InterPro" id="IPR015422">
    <property type="entry name" value="PyrdxlP-dep_Trfase_small"/>
</dbReference>
<dbReference type="EC" id="2.6.1.9" evidence="9"/>
<dbReference type="GO" id="GO:0030170">
    <property type="term" value="F:pyridoxal phosphate binding"/>
    <property type="evidence" value="ECO:0007669"/>
    <property type="project" value="InterPro"/>
</dbReference>
<evidence type="ECO:0000256" key="5">
    <source>
        <dbReference type="ARBA" id="ARBA00022576"/>
    </source>
</evidence>
<evidence type="ECO:0000256" key="9">
    <source>
        <dbReference type="HAMAP-Rule" id="MF_01023"/>
    </source>
</evidence>
<dbReference type="InterPro" id="IPR015424">
    <property type="entry name" value="PyrdxlP-dep_Trfase"/>
</dbReference>
<dbReference type="RefSeq" id="WP_133155869.1">
    <property type="nucleotide sequence ID" value="NZ_CP037867.1"/>
</dbReference>
<evidence type="ECO:0000256" key="1">
    <source>
        <dbReference type="ARBA" id="ARBA00001933"/>
    </source>
</evidence>
<dbReference type="CDD" id="cd00609">
    <property type="entry name" value="AAT_like"/>
    <property type="match status" value="1"/>
</dbReference>
<keyword evidence="7 9" id="KW-0663">Pyridoxal phosphate</keyword>
<evidence type="ECO:0000256" key="2">
    <source>
        <dbReference type="ARBA" id="ARBA00005011"/>
    </source>
</evidence>
<feature type="modified residue" description="N6-(pyridoxal phosphate)lysine" evidence="9">
    <location>
        <position position="218"/>
    </location>
</feature>
<dbReference type="NCBIfam" id="TIGR01141">
    <property type="entry name" value="hisC"/>
    <property type="match status" value="1"/>
</dbReference>
<comment type="catalytic activity">
    <reaction evidence="8 9">
        <text>L-histidinol phosphate + 2-oxoglutarate = 3-(imidazol-4-yl)-2-oxopropyl phosphate + L-glutamate</text>
        <dbReference type="Rhea" id="RHEA:23744"/>
        <dbReference type="ChEBI" id="CHEBI:16810"/>
        <dbReference type="ChEBI" id="CHEBI:29985"/>
        <dbReference type="ChEBI" id="CHEBI:57766"/>
        <dbReference type="ChEBI" id="CHEBI:57980"/>
        <dbReference type="EC" id="2.6.1.9"/>
    </reaction>
</comment>
<evidence type="ECO:0000259" key="10">
    <source>
        <dbReference type="Pfam" id="PF00155"/>
    </source>
</evidence>
<dbReference type="UniPathway" id="UPA00031">
    <property type="reaction ID" value="UER00012"/>
</dbReference>
<dbReference type="Gene3D" id="3.90.1150.10">
    <property type="entry name" value="Aspartate Aminotransferase, domain 1"/>
    <property type="match status" value="1"/>
</dbReference>
<comment type="pathway">
    <text evidence="2 9">Amino-acid biosynthesis; L-histidine biosynthesis; L-histidine from 5-phospho-alpha-D-ribose 1-diphosphate: step 7/9.</text>
</comment>
<evidence type="ECO:0000256" key="7">
    <source>
        <dbReference type="ARBA" id="ARBA00022898"/>
    </source>
</evidence>
<evidence type="ECO:0000256" key="3">
    <source>
        <dbReference type="ARBA" id="ARBA00007970"/>
    </source>
</evidence>
<sequence length="376" mass="40815">MSSRKEAAARALWSPAVRGLHAYVPGEQPQGAGWIKLNTNECPYPPSPRVLDAVRDAADERLRLYPDPTALSLRQTIAKRFGLTPEQVFVGNGSDEVLAHAFCALLRHGRPVLFPDVSYSFYPVYCALYGIEPQPIPLDDAFRVRVADYRRGNGGIVLPNPNAPTGIALSLSELTQLLESNPGSVVVIDEAYVDFGAESAVALINRFPQLLVVRTLSKSAALAGLRVGFAMGHTSLIEALHVVKDSFNSYPLDRLALAGAQAAIEDDGHLQALSARITASRQWLEQQLDGLGFDCLPSSANFLFVRHTSARAADLFSALRERRILVRHFKQPRIDNHLRITIGTQVECEALVDALRHILSTSSSAGAPISAPIGTP</sequence>
<dbReference type="AlphaFoldDB" id="A0A4P6WXS9"/>
<proteinExistence type="inferred from homology"/>
<evidence type="ECO:0000256" key="8">
    <source>
        <dbReference type="ARBA" id="ARBA00047481"/>
    </source>
</evidence>
<dbReference type="PANTHER" id="PTHR43643:SF3">
    <property type="entry name" value="HISTIDINOL-PHOSPHATE AMINOTRANSFERASE"/>
    <property type="match status" value="1"/>
</dbReference>
<protein>
    <recommendedName>
        <fullName evidence="9">Histidinol-phosphate aminotransferase</fullName>
        <ecNumber evidence="9">2.6.1.9</ecNumber>
    </recommendedName>
    <alternativeName>
        <fullName evidence="9">Imidazole acetol-phosphate transaminase</fullName>
    </alternativeName>
</protein>
<reference evidence="11 12" key="1">
    <citation type="submission" date="2019-03" db="EMBL/GenBank/DDBJ databases">
        <authorList>
            <person name="Sebastian G."/>
            <person name="Baumann P."/>
            <person name="Ruckert C."/>
            <person name="Kalinowski J."/>
            <person name="Nebel B."/>
            <person name="Takors R."/>
            <person name="Blombach B."/>
        </authorList>
    </citation>
    <scope>NUCLEOTIDE SEQUENCE [LARGE SCALE GENOMIC DNA]</scope>
    <source>
        <strain evidence="11 12">DSM 1084</strain>
    </source>
</reference>
<dbReference type="PANTHER" id="PTHR43643">
    <property type="entry name" value="HISTIDINOL-PHOSPHATE AMINOTRANSFERASE 2"/>
    <property type="match status" value="1"/>
</dbReference>
<dbReference type="HAMAP" id="MF_01023">
    <property type="entry name" value="HisC_aminotrans_2"/>
    <property type="match status" value="1"/>
</dbReference>
<gene>
    <name evidence="11" type="primary">hisC1</name>
    <name evidence="9" type="synonym">hisC</name>
    <name evidence="11" type="ORF">HPF_04535</name>
</gene>
<feature type="domain" description="Aminotransferase class I/classII large" evidence="10">
    <location>
        <begin position="34"/>
        <end position="355"/>
    </location>
</feature>
<dbReference type="InterPro" id="IPR004839">
    <property type="entry name" value="Aminotransferase_I/II_large"/>
</dbReference>
<keyword evidence="12" id="KW-1185">Reference proteome</keyword>
<dbReference type="GO" id="GO:0000105">
    <property type="term" value="P:L-histidine biosynthetic process"/>
    <property type="evidence" value="ECO:0007669"/>
    <property type="project" value="UniProtKB-UniRule"/>
</dbReference>
<comment type="similarity">
    <text evidence="3 9">Belongs to the class-II pyridoxal-phosphate-dependent aminotransferase family. Histidinol-phosphate aminotransferase subfamily.</text>
</comment>
<organism evidence="11 12">
    <name type="scientific">Hydrogenophaga pseudoflava</name>
    <name type="common">Pseudomonas carboxydoflava</name>
    <dbReference type="NCBI Taxonomy" id="47421"/>
    <lineage>
        <taxon>Bacteria</taxon>
        <taxon>Pseudomonadati</taxon>
        <taxon>Pseudomonadota</taxon>
        <taxon>Betaproteobacteria</taxon>
        <taxon>Burkholderiales</taxon>
        <taxon>Comamonadaceae</taxon>
        <taxon>Hydrogenophaga</taxon>
    </lineage>
</organism>
<keyword evidence="6 9" id="KW-0808">Transferase</keyword>
<name>A0A4P6WXS9_HYDPS</name>
<dbReference type="InterPro" id="IPR050106">
    <property type="entry name" value="HistidinolP_aminotransfase"/>
</dbReference>
<dbReference type="Proteomes" id="UP000293912">
    <property type="component" value="Chromosome"/>
</dbReference>
<accession>A0A4P6WXS9</accession>
<dbReference type="EMBL" id="CP037867">
    <property type="protein sequence ID" value="QBM26938.1"/>
    <property type="molecule type" value="Genomic_DNA"/>
</dbReference>
<evidence type="ECO:0000256" key="6">
    <source>
        <dbReference type="ARBA" id="ARBA00022679"/>
    </source>
</evidence>
<dbReference type="GO" id="GO:0004400">
    <property type="term" value="F:histidinol-phosphate transaminase activity"/>
    <property type="evidence" value="ECO:0007669"/>
    <property type="project" value="UniProtKB-UniRule"/>
</dbReference>
<keyword evidence="9" id="KW-0028">Amino-acid biosynthesis</keyword>
<comment type="cofactor">
    <cofactor evidence="1 9">
        <name>pyridoxal 5'-phosphate</name>
        <dbReference type="ChEBI" id="CHEBI:597326"/>
    </cofactor>
</comment>
<keyword evidence="5 9" id="KW-0032">Aminotransferase</keyword>
<dbReference type="Pfam" id="PF00155">
    <property type="entry name" value="Aminotran_1_2"/>
    <property type="match status" value="1"/>
</dbReference>